<evidence type="ECO:0000256" key="1">
    <source>
        <dbReference type="SAM" id="MobiDB-lite"/>
    </source>
</evidence>
<feature type="region of interest" description="Disordered" evidence="1">
    <location>
        <begin position="103"/>
        <end position="136"/>
    </location>
</feature>
<evidence type="ECO:0000313" key="2">
    <source>
        <dbReference type="EMBL" id="KAG5275305.1"/>
    </source>
</evidence>
<keyword evidence="3" id="KW-1185">Reference proteome</keyword>
<sequence>MRLKQEEKLNAALQAKRSLQQELEFVRIGRRGACEGDGAPQARAKRRCDASEACSRLKRALERERQLHVCERDCESDCLRARYSTQIEDLQVKLQKAEEDREQLRSDLQREREARQNLERVAGLTLGQTSTGPAGT</sequence>
<dbReference type="EMBL" id="JADWDJ010000010">
    <property type="protein sequence ID" value="KAG5275305.1"/>
    <property type="molecule type" value="Genomic_DNA"/>
</dbReference>
<gene>
    <name evidence="2" type="ORF">AALO_G00145910</name>
</gene>
<feature type="compositionally biased region" description="Basic and acidic residues" evidence="1">
    <location>
        <begin position="103"/>
        <end position="118"/>
    </location>
</feature>
<dbReference type="AlphaFoldDB" id="A0AAV6GKG0"/>
<comment type="caution">
    <text evidence="2">The sequence shown here is derived from an EMBL/GenBank/DDBJ whole genome shotgun (WGS) entry which is preliminary data.</text>
</comment>
<proteinExistence type="predicted"/>
<feature type="compositionally biased region" description="Polar residues" evidence="1">
    <location>
        <begin position="126"/>
        <end position="136"/>
    </location>
</feature>
<accession>A0AAV6GKG0</accession>
<protein>
    <submittedName>
        <fullName evidence="2">Uncharacterized protein</fullName>
    </submittedName>
</protein>
<evidence type="ECO:0000313" key="3">
    <source>
        <dbReference type="Proteomes" id="UP000823561"/>
    </source>
</evidence>
<dbReference type="Proteomes" id="UP000823561">
    <property type="component" value="Chromosome 10"/>
</dbReference>
<organism evidence="2 3">
    <name type="scientific">Alosa alosa</name>
    <name type="common">allis shad</name>
    <dbReference type="NCBI Taxonomy" id="278164"/>
    <lineage>
        <taxon>Eukaryota</taxon>
        <taxon>Metazoa</taxon>
        <taxon>Chordata</taxon>
        <taxon>Craniata</taxon>
        <taxon>Vertebrata</taxon>
        <taxon>Euteleostomi</taxon>
        <taxon>Actinopterygii</taxon>
        <taxon>Neopterygii</taxon>
        <taxon>Teleostei</taxon>
        <taxon>Clupei</taxon>
        <taxon>Clupeiformes</taxon>
        <taxon>Clupeoidei</taxon>
        <taxon>Clupeidae</taxon>
        <taxon>Alosa</taxon>
    </lineage>
</organism>
<name>A0AAV6GKG0_9TELE</name>
<reference evidence="2" key="1">
    <citation type="submission" date="2020-10" db="EMBL/GenBank/DDBJ databases">
        <title>Chromosome-scale genome assembly of the Allis shad, Alosa alosa.</title>
        <authorList>
            <person name="Margot Z."/>
            <person name="Christophe K."/>
            <person name="Cabau C."/>
            <person name="Louis A."/>
            <person name="Berthelot C."/>
            <person name="Parey E."/>
            <person name="Roest Crollius H."/>
            <person name="Montfort J."/>
            <person name="Robinson-Rechavi M."/>
            <person name="Bucao C."/>
            <person name="Bouchez O."/>
            <person name="Gislard M."/>
            <person name="Lluch J."/>
            <person name="Milhes M."/>
            <person name="Lampietro C."/>
            <person name="Lopez Roques C."/>
            <person name="Donnadieu C."/>
            <person name="Braasch I."/>
            <person name="Desvignes T."/>
            <person name="Postlethwait J."/>
            <person name="Bobe J."/>
            <person name="Guiguen Y."/>
        </authorList>
    </citation>
    <scope>NUCLEOTIDE SEQUENCE</scope>
    <source>
        <strain evidence="2">M-15738</strain>
        <tissue evidence="2">Blood</tissue>
    </source>
</reference>